<keyword evidence="2" id="KW-1185">Reference proteome</keyword>
<dbReference type="OrthoDB" id="367242at2759"/>
<comment type="caution">
    <text evidence="1">The sequence shown here is derived from an EMBL/GenBank/DDBJ whole genome shotgun (WGS) entry which is preliminary data.</text>
</comment>
<name>A0A9W5TAS6_BABOV</name>
<evidence type="ECO:0000313" key="1">
    <source>
        <dbReference type="EMBL" id="GFE53946.1"/>
    </source>
</evidence>
<evidence type="ECO:0000313" key="2">
    <source>
        <dbReference type="Proteomes" id="UP001057455"/>
    </source>
</evidence>
<accession>A0A9W5TAS6</accession>
<dbReference type="EMBL" id="BLIY01000008">
    <property type="protein sequence ID" value="GFE53946.1"/>
    <property type="molecule type" value="Genomic_DNA"/>
</dbReference>
<organism evidence="1 2">
    <name type="scientific">Babesia ovis</name>
    <dbReference type="NCBI Taxonomy" id="5869"/>
    <lineage>
        <taxon>Eukaryota</taxon>
        <taxon>Sar</taxon>
        <taxon>Alveolata</taxon>
        <taxon>Apicomplexa</taxon>
        <taxon>Aconoidasida</taxon>
        <taxon>Piroplasmida</taxon>
        <taxon>Babesiidae</taxon>
        <taxon>Babesia</taxon>
    </lineage>
</organism>
<protein>
    <submittedName>
        <fullName evidence="1">Lambda family phage portal protein, putative</fullName>
    </submittedName>
</protein>
<dbReference type="Proteomes" id="UP001057455">
    <property type="component" value="Unassembled WGS sequence"/>
</dbReference>
<proteinExistence type="predicted"/>
<dbReference type="AlphaFoldDB" id="A0A9W5TAS6"/>
<reference evidence="1" key="1">
    <citation type="submission" date="2019-12" db="EMBL/GenBank/DDBJ databases">
        <title>Genome sequence of Babesia ovis.</title>
        <authorList>
            <person name="Yamagishi J."/>
            <person name="Sevinc F."/>
            <person name="Xuan X."/>
        </authorList>
    </citation>
    <scope>NUCLEOTIDE SEQUENCE</scope>
    <source>
        <strain evidence="1">Selcuk</strain>
    </source>
</reference>
<sequence>MDGACNQCVSVLKLQGIIAAASFAACLYTCCRTKRSRTVQASAQTVPDVIPQTSRQHIEYAKPAKVAMNKVKLPKHVLPDTGEMKMANSKVLVQRLLSTCKEMENMDLEVEVEKQSDTEANNHDQCTAALAYEFAGVFGSEKVQQADATRIITALGKITELRYIESIVLLGCIDPTVIKAFDPLIVLAVLCLMPAHKDKIPHDELYAIFEDYKINLPMACGAATAIKCSVDCTRMGPDEVTQVLNVVKAAATRRSSRIRKAMK</sequence>
<gene>
    <name evidence="1" type="ORF">BaOVIS_013500</name>
</gene>